<dbReference type="GO" id="GO:0061630">
    <property type="term" value="F:ubiquitin protein ligase activity"/>
    <property type="evidence" value="ECO:0007669"/>
    <property type="project" value="TreeGrafter"/>
</dbReference>
<dbReference type="InterPro" id="IPR004162">
    <property type="entry name" value="SINA-like_animal"/>
</dbReference>
<feature type="compositionally biased region" description="Acidic residues" evidence="4">
    <location>
        <begin position="1"/>
        <end position="16"/>
    </location>
</feature>
<dbReference type="RefSeq" id="XP_034230302.1">
    <property type="nucleotide sequence ID" value="XM_034374411.1"/>
</dbReference>
<dbReference type="GO" id="GO:0008270">
    <property type="term" value="F:zinc ion binding"/>
    <property type="evidence" value="ECO:0007669"/>
    <property type="project" value="UniProtKB-KW"/>
</dbReference>
<dbReference type="GeneID" id="117639054"/>
<evidence type="ECO:0000313" key="6">
    <source>
        <dbReference type="Proteomes" id="UP000515158"/>
    </source>
</evidence>
<reference evidence="7" key="1">
    <citation type="submission" date="2025-08" db="UniProtKB">
        <authorList>
            <consortium name="RefSeq"/>
        </authorList>
    </citation>
    <scope>IDENTIFICATION</scope>
    <source>
        <tissue evidence="7">Total insect</tissue>
    </source>
</reference>
<dbReference type="OrthoDB" id="8182903at2759"/>
<keyword evidence="2" id="KW-0863">Zinc-finger</keyword>
<feature type="region of interest" description="Disordered" evidence="4">
    <location>
        <begin position="52"/>
        <end position="138"/>
    </location>
</feature>
<organism evidence="7">
    <name type="scientific">Thrips palmi</name>
    <name type="common">Melon thrips</name>
    <dbReference type="NCBI Taxonomy" id="161013"/>
    <lineage>
        <taxon>Eukaryota</taxon>
        <taxon>Metazoa</taxon>
        <taxon>Ecdysozoa</taxon>
        <taxon>Arthropoda</taxon>
        <taxon>Hexapoda</taxon>
        <taxon>Insecta</taxon>
        <taxon>Pterygota</taxon>
        <taxon>Neoptera</taxon>
        <taxon>Paraneoptera</taxon>
        <taxon>Thysanoptera</taxon>
        <taxon>Terebrantia</taxon>
        <taxon>Thripoidea</taxon>
        <taxon>Thripidae</taxon>
        <taxon>Thrips</taxon>
    </lineage>
</organism>
<evidence type="ECO:0000313" key="7">
    <source>
        <dbReference type="RefSeq" id="XP_034230302.1"/>
    </source>
</evidence>
<dbReference type="KEGG" id="tpal:117639054"/>
<feature type="non-terminal residue" evidence="7">
    <location>
        <position position="174"/>
    </location>
</feature>
<dbReference type="PANTHER" id="PTHR45877:SF2">
    <property type="entry name" value="E3 UBIQUITIN-PROTEIN LIGASE SINA-RELATED"/>
    <property type="match status" value="1"/>
</dbReference>
<keyword evidence="6" id="KW-1185">Reference proteome</keyword>
<feature type="compositionally biased region" description="Pro residues" evidence="4">
    <location>
        <begin position="122"/>
        <end position="133"/>
    </location>
</feature>
<evidence type="ECO:0000256" key="2">
    <source>
        <dbReference type="ARBA" id="ARBA00022771"/>
    </source>
</evidence>
<evidence type="ECO:0000256" key="1">
    <source>
        <dbReference type="ARBA" id="ARBA00022723"/>
    </source>
</evidence>
<accession>A0A6P8Y999</accession>
<proteinExistence type="predicted"/>
<evidence type="ECO:0000259" key="5">
    <source>
        <dbReference type="Pfam" id="PF21362"/>
    </source>
</evidence>
<dbReference type="InterPro" id="IPR049548">
    <property type="entry name" value="Sina-like_RING"/>
</dbReference>
<protein>
    <submittedName>
        <fullName evidence="7">Nucleolin-like</fullName>
    </submittedName>
</protein>
<keyword evidence="3" id="KW-0862">Zinc</keyword>
<name>A0A6P8Y999_THRPL</name>
<gene>
    <name evidence="7" type="primary">LOC117639054</name>
</gene>
<dbReference type="PANTHER" id="PTHR45877">
    <property type="entry name" value="E3 UBIQUITIN-PROTEIN LIGASE SIAH2"/>
    <property type="match status" value="1"/>
</dbReference>
<dbReference type="InParanoid" id="A0A6P8Y999"/>
<dbReference type="GO" id="GO:0043161">
    <property type="term" value="P:proteasome-mediated ubiquitin-dependent protein catabolic process"/>
    <property type="evidence" value="ECO:0007669"/>
    <property type="project" value="TreeGrafter"/>
</dbReference>
<dbReference type="Proteomes" id="UP000515158">
    <property type="component" value="Unplaced"/>
</dbReference>
<keyword evidence="1" id="KW-0479">Metal-binding</keyword>
<feature type="compositionally biased region" description="Basic residues" evidence="4">
    <location>
        <begin position="52"/>
        <end position="62"/>
    </location>
</feature>
<feature type="region of interest" description="Disordered" evidence="4">
    <location>
        <begin position="1"/>
        <end position="38"/>
    </location>
</feature>
<dbReference type="Pfam" id="PF21362">
    <property type="entry name" value="Sina_RING"/>
    <property type="match status" value="1"/>
</dbReference>
<dbReference type="GO" id="GO:0005737">
    <property type="term" value="C:cytoplasm"/>
    <property type="evidence" value="ECO:0007669"/>
    <property type="project" value="TreeGrafter"/>
</dbReference>
<dbReference type="AlphaFoldDB" id="A0A6P8Y999"/>
<dbReference type="CDD" id="cd16571">
    <property type="entry name" value="RING-HC_SIAHs"/>
    <property type="match status" value="1"/>
</dbReference>
<dbReference type="GO" id="GO:0031624">
    <property type="term" value="F:ubiquitin conjugating enzyme binding"/>
    <property type="evidence" value="ECO:0007669"/>
    <property type="project" value="TreeGrafter"/>
</dbReference>
<evidence type="ECO:0000256" key="4">
    <source>
        <dbReference type="SAM" id="MobiDB-lite"/>
    </source>
</evidence>
<sequence length="174" mass="19239">MASSDGDGENSSEDAVEDRGHRRLHLPSSDEEDDDLLPGRFVFWSAERRQRRAFRGSRHRRLPTAVASAVAASGDAVEQVDDDGEQEDEEEEDEEEDQAEGSDSDAVQQAPPLELPDCTPQQPAPPPLQPEPPQQEGLVGSLLEILECPVCYEAMRPPIWQCPRGHLVCKDCEP</sequence>
<feature type="domain" description="E3 ubiquitin-protein ligase Sina-like RING finger" evidence="5">
    <location>
        <begin position="148"/>
        <end position="174"/>
    </location>
</feature>
<feature type="compositionally biased region" description="Acidic residues" evidence="4">
    <location>
        <begin position="78"/>
        <end position="103"/>
    </location>
</feature>
<evidence type="ECO:0000256" key="3">
    <source>
        <dbReference type="ARBA" id="ARBA00022833"/>
    </source>
</evidence>
<feature type="compositionally biased region" description="Low complexity" evidence="4">
    <location>
        <begin position="65"/>
        <end position="77"/>
    </location>
</feature>